<sequence>MPEVSVIIVNWNARQYLARCLAALAEHGAGVDYDLWVVDNASEDDSVAFVQKAYPQAHLIVNAQNVGFARANNQAMAQSTGRFLLLLNSDAFLQAGALEALFQAMRDHPDTGIAGAQLFYEDGRLQRSCYAFPTLASELWQTLWLDRLFPHSRVFGGYQMTWWAMDTPREVDWVMGACILVRREALEQVGGFDETFFMYSEETDLCYRMKQAGWKVRYVPEARVVHVWGGSANLAGRETLIRLYQSRVQFFRKHYGLVTAFFYKLLLGFSSLARTAMGWAISAVLRRPGAQNQSRAYWQLFRRVHLF</sequence>
<dbReference type="Pfam" id="PF00535">
    <property type="entry name" value="Glycos_transf_2"/>
    <property type="match status" value="1"/>
</dbReference>
<dbReference type="GO" id="GO:0016740">
    <property type="term" value="F:transferase activity"/>
    <property type="evidence" value="ECO:0007669"/>
    <property type="project" value="UniProtKB-KW"/>
</dbReference>
<dbReference type="PANTHER" id="PTHR43179:SF7">
    <property type="entry name" value="RHAMNOSYLTRANSFERASE WBBL"/>
    <property type="match status" value="1"/>
</dbReference>
<accession>A0A7C4PJT4</accession>
<dbReference type="SUPFAM" id="SSF53448">
    <property type="entry name" value="Nucleotide-diphospho-sugar transferases"/>
    <property type="match status" value="1"/>
</dbReference>
<dbReference type="Gene3D" id="3.90.550.10">
    <property type="entry name" value="Spore Coat Polysaccharide Biosynthesis Protein SpsA, Chain A"/>
    <property type="match status" value="1"/>
</dbReference>
<proteinExistence type="predicted"/>
<dbReference type="AlphaFoldDB" id="A0A7C4PJT4"/>
<evidence type="ECO:0000313" key="2">
    <source>
        <dbReference type="EMBL" id="HGS22123.1"/>
    </source>
</evidence>
<keyword evidence="2" id="KW-0808">Transferase</keyword>
<dbReference type="InterPro" id="IPR029044">
    <property type="entry name" value="Nucleotide-diphossugar_trans"/>
</dbReference>
<protein>
    <submittedName>
        <fullName evidence="2">Glycosyltransferase family 2 protein</fullName>
    </submittedName>
</protein>
<name>A0A7C4PJT4_9CHLR</name>
<comment type="caution">
    <text evidence="2">The sequence shown here is derived from an EMBL/GenBank/DDBJ whole genome shotgun (WGS) entry which is preliminary data.</text>
</comment>
<feature type="domain" description="Glycosyltransferase 2-like" evidence="1">
    <location>
        <begin position="5"/>
        <end position="127"/>
    </location>
</feature>
<dbReference type="PANTHER" id="PTHR43179">
    <property type="entry name" value="RHAMNOSYLTRANSFERASE WBBL"/>
    <property type="match status" value="1"/>
</dbReference>
<dbReference type="CDD" id="cd04186">
    <property type="entry name" value="GT_2_like_c"/>
    <property type="match status" value="1"/>
</dbReference>
<dbReference type="InterPro" id="IPR001173">
    <property type="entry name" value="Glyco_trans_2-like"/>
</dbReference>
<organism evidence="2">
    <name type="scientific">Anaerolinea thermolimosa</name>
    <dbReference type="NCBI Taxonomy" id="229919"/>
    <lineage>
        <taxon>Bacteria</taxon>
        <taxon>Bacillati</taxon>
        <taxon>Chloroflexota</taxon>
        <taxon>Anaerolineae</taxon>
        <taxon>Anaerolineales</taxon>
        <taxon>Anaerolineaceae</taxon>
        <taxon>Anaerolinea</taxon>
    </lineage>
</organism>
<evidence type="ECO:0000259" key="1">
    <source>
        <dbReference type="Pfam" id="PF00535"/>
    </source>
</evidence>
<dbReference type="EMBL" id="DSYK01000467">
    <property type="protein sequence ID" value="HGS22123.1"/>
    <property type="molecule type" value="Genomic_DNA"/>
</dbReference>
<reference evidence="2" key="1">
    <citation type="journal article" date="2020" name="mSystems">
        <title>Genome- and Community-Level Interaction Insights into Carbon Utilization and Element Cycling Functions of Hydrothermarchaeota in Hydrothermal Sediment.</title>
        <authorList>
            <person name="Zhou Z."/>
            <person name="Liu Y."/>
            <person name="Xu W."/>
            <person name="Pan J."/>
            <person name="Luo Z.H."/>
            <person name="Li M."/>
        </authorList>
    </citation>
    <scope>NUCLEOTIDE SEQUENCE [LARGE SCALE GENOMIC DNA]</scope>
    <source>
        <strain evidence="2">SpSt-573</strain>
    </source>
</reference>
<gene>
    <name evidence="2" type="ORF">ENT37_09665</name>
</gene>